<evidence type="ECO:0000259" key="3">
    <source>
        <dbReference type="PROSITE" id="PS51698"/>
    </source>
</evidence>
<dbReference type="PROSITE" id="PS51698">
    <property type="entry name" value="U_BOX"/>
    <property type="match status" value="1"/>
</dbReference>
<name>A0A815QA46_ADIRI</name>
<dbReference type="PANTHER" id="PTHR46573">
    <property type="entry name" value="WD REPEAT, SAM AND U-BOX DOMAIN-CONTAINING PROTEIN 1"/>
    <property type="match status" value="1"/>
</dbReference>
<dbReference type="OrthoDB" id="10064100at2759"/>
<feature type="transmembrane region" description="Helical" evidence="2">
    <location>
        <begin position="128"/>
        <end position="152"/>
    </location>
</feature>
<evidence type="ECO:0000313" key="4">
    <source>
        <dbReference type="EMBL" id="CAF1025261.1"/>
    </source>
</evidence>
<dbReference type="PANTHER" id="PTHR46573:SF1">
    <property type="entry name" value="WD REPEAT, SAM AND U-BOX DOMAIN-CONTAINING PROTEIN 1"/>
    <property type="match status" value="1"/>
</dbReference>
<dbReference type="SUPFAM" id="SSF57850">
    <property type="entry name" value="RING/U-box"/>
    <property type="match status" value="1"/>
</dbReference>
<protein>
    <recommendedName>
        <fullName evidence="3">U-box domain-containing protein</fullName>
    </recommendedName>
</protein>
<evidence type="ECO:0000256" key="2">
    <source>
        <dbReference type="SAM" id="Phobius"/>
    </source>
</evidence>
<keyword evidence="2" id="KW-1133">Transmembrane helix</keyword>
<reference evidence="5" key="1">
    <citation type="submission" date="2021-02" db="EMBL/GenBank/DDBJ databases">
        <authorList>
            <person name="Nowell W R."/>
        </authorList>
    </citation>
    <scope>NUCLEOTIDE SEQUENCE</scope>
</reference>
<evidence type="ECO:0000313" key="7">
    <source>
        <dbReference type="Proteomes" id="UP000663852"/>
    </source>
</evidence>
<dbReference type="AlphaFoldDB" id="A0A815QA46"/>
<dbReference type="EMBL" id="CAJNOJ010000473">
    <property type="protein sequence ID" value="CAF1460292.1"/>
    <property type="molecule type" value="Genomic_DNA"/>
</dbReference>
<keyword evidence="2" id="KW-0812">Transmembrane</keyword>
<dbReference type="Pfam" id="PF04564">
    <property type="entry name" value="U-box"/>
    <property type="match status" value="1"/>
</dbReference>
<accession>A0A815QA46</accession>
<dbReference type="CDD" id="cd16655">
    <property type="entry name" value="RING-Ubox_WDSUB1-like"/>
    <property type="match status" value="1"/>
</dbReference>
<proteinExistence type="predicted"/>
<dbReference type="Gene3D" id="3.30.40.10">
    <property type="entry name" value="Zinc/RING finger domain, C3HC4 (zinc finger)"/>
    <property type="match status" value="1"/>
</dbReference>
<organism evidence="5 7">
    <name type="scientific">Adineta ricciae</name>
    <name type="common">Rotifer</name>
    <dbReference type="NCBI Taxonomy" id="249248"/>
    <lineage>
        <taxon>Eukaryota</taxon>
        <taxon>Metazoa</taxon>
        <taxon>Spiralia</taxon>
        <taxon>Gnathifera</taxon>
        <taxon>Rotifera</taxon>
        <taxon>Eurotatoria</taxon>
        <taxon>Bdelloidea</taxon>
        <taxon>Adinetida</taxon>
        <taxon>Adinetidae</taxon>
        <taxon>Adineta</taxon>
    </lineage>
</organism>
<dbReference type="GO" id="GO:0016567">
    <property type="term" value="P:protein ubiquitination"/>
    <property type="evidence" value="ECO:0007669"/>
    <property type="project" value="InterPro"/>
</dbReference>
<evidence type="ECO:0000313" key="5">
    <source>
        <dbReference type="EMBL" id="CAF1460292.1"/>
    </source>
</evidence>
<gene>
    <name evidence="5" type="ORF">EDS130_LOCUS40107</name>
    <name evidence="4" type="ORF">XAT740_LOCUS14453</name>
</gene>
<feature type="region of interest" description="Disordered" evidence="1">
    <location>
        <begin position="93"/>
        <end position="115"/>
    </location>
</feature>
<dbReference type="InterPro" id="IPR013083">
    <property type="entry name" value="Znf_RING/FYVE/PHD"/>
</dbReference>
<dbReference type="GO" id="GO:0004842">
    <property type="term" value="F:ubiquitin-protein transferase activity"/>
    <property type="evidence" value="ECO:0007669"/>
    <property type="project" value="InterPro"/>
</dbReference>
<dbReference type="InterPro" id="IPR003613">
    <property type="entry name" value="Ubox_domain"/>
</dbReference>
<comment type="caution">
    <text evidence="5">The sequence shown here is derived from an EMBL/GenBank/DDBJ whole genome shotgun (WGS) entry which is preliminary data.</text>
</comment>
<keyword evidence="2" id="KW-0472">Membrane</keyword>
<dbReference type="Proteomes" id="UP000663828">
    <property type="component" value="Unassembled WGS sequence"/>
</dbReference>
<keyword evidence="6" id="KW-1185">Reference proteome</keyword>
<dbReference type="InterPro" id="IPR052085">
    <property type="entry name" value="WD-SAM-U-box"/>
</dbReference>
<dbReference type="SMART" id="SM00504">
    <property type="entry name" value="Ubox"/>
    <property type="match status" value="1"/>
</dbReference>
<feature type="domain" description="U-box" evidence="3">
    <location>
        <begin position="11"/>
        <end position="84"/>
    </location>
</feature>
<dbReference type="Proteomes" id="UP000663852">
    <property type="component" value="Unassembled WGS sequence"/>
</dbReference>
<evidence type="ECO:0000313" key="6">
    <source>
        <dbReference type="Proteomes" id="UP000663828"/>
    </source>
</evidence>
<evidence type="ECO:0000256" key="1">
    <source>
        <dbReference type="SAM" id="MobiDB-lite"/>
    </source>
</evidence>
<dbReference type="EMBL" id="CAJNOR010000868">
    <property type="protein sequence ID" value="CAF1025261.1"/>
    <property type="molecule type" value="Genomic_DNA"/>
</dbReference>
<sequence length="292" mass="32402">MATANSREQSIDNDDLVCPITLELFRDPVIASDGRVYERAAITQWINDHGTSPFTRQPLQLNELLPDDHLRQLAARRRNSTVSYNVQHSTVTLPPLQTGSRNTRRVHPQPPTNAPAIEPANGTCSKSAICFCSCCLLCCFGVILAIILSIALANNKSGSDYSYVGSPRATFSGVLTTMSPNYTRPGFWLSPKCYNCHYYVVRKLFINTTGYYTIQSRSLIDLYGYLYNGQFNRTSPLMNLRKGDDNTAGSQQFYIGDYLFSLVYVLVVTTFEPNVTGSFSVSITGPATVTIQ</sequence>